<organism evidence="1 2">
    <name type="scientific">Wuchereria bancrofti</name>
    <dbReference type="NCBI Taxonomy" id="6293"/>
    <lineage>
        <taxon>Eukaryota</taxon>
        <taxon>Metazoa</taxon>
        <taxon>Ecdysozoa</taxon>
        <taxon>Nematoda</taxon>
        <taxon>Chromadorea</taxon>
        <taxon>Rhabditida</taxon>
        <taxon>Spirurina</taxon>
        <taxon>Spiruromorpha</taxon>
        <taxon>Filarioidea</taxon>
        <taxon>Onchocercidae</taxon>
        <taxon>Wuchereria</taxon>
    </lineage>
</organism>
<gene>
    <name evidence="1" type="ORF">WBA_LOCUS8226</name>
</gene>
<name>A0A3P7DXF5_WUCBA</name>
<reference evidence="1 2" key="1">
    <citation type="submission" date="2018-11" db="EMBL/GenBank/DDBJ databases">
        <authorList>
            <consortium name="Pathogen Informatics"/>
        </authorList>
    </citation>
    <scope>NUCLEOTIDE SEQUENCE [LARGE SCALE GENOMIC DNA]</scope>
</reference>
<dbReference type="OrthoDB" id="5860527at2759"/>
<dbReference type="EMBL" id="UYWW01006614">
    <property type="protein sequence ID" value="VDM14840.1"/>
    <property type="molecule type" value="Genomic_DNA"/>
</dbReference>
<proteinExistence type="predicted"/>
<evidence type="ECO:0000313" key="2">
    <source>
        <dbReference type="Proteomes" id="UP000270924"/>
    </source>
</evidence>
<dbReference type="Proteomes" id="UP000270924">
    <property type="component" value="Unassembled WGS sequence"/>
</dbReference>
<protein>
    <submittedName>
        <fullName evidence="1">Uncharacterized protein</fullName>
    </submittedName>
</protein>
<dbReference type="OMA" id="HHERAID"/>
<sequence length="184" mass="21265">MYNSDISANETSLLETKNEIGENEGNHHERAIDVDGIVPQHRRWRSESRNVLKKIYDQEERVSLKKLVPLRTLSSRNGELSGRCKSQMILKEETDFIKNWAKLQVADDIKNLSSSSPNVNEMAVSSSSHQDNIEQIPQNIQRYPDIQHKEKYKWKEALPAAFGPHQLYQMFFLFAKCGKSVYTV</sequence>
<keyword evidence="2" id="KW-1185">Reference proteome</keyword>
<accession>A0A3P7DXF5</accession>
<evidence type="ECO:0000313" key="1">
    <source>
        <dbReference type="EMBL" id="VDM14840.1"/>
    </source>
</evidence>
<dbReference type="InParanoid" id="A0A3P7DXF5"/>
<dbReference type="AlphaFoldDB" id="A0A3P7DXF5"/>